<dbReference type="InterPro" id="IPR046349">
    <property type="entry name" value="C1-like_sf"/>
</dbReference>
<evidence type="ECO:0000313" key="4">
    <source>
        <dbReference type="Proteomes" id="UP001634007"/>
    </source>
</evidence>
<name>A0ABD3LVC7_EUCGL</name>
<reference evidence="3 4" key="1">
    <citation type="submission" date="2024-11" db="EMBL/GenBank/DDBJ databases">
        <title>Chromosome-level genome assembly of Eucalyptus globulus Labill. provides insights into its genome evolution.</title>
        <authorList>
            <person name="Li X."/>
        </authorList>
    </citation>
    <scope>NUCLEOTIDE SEQUENCE [LARGE SCALE GENOMIC DNA]</scope>
    <source>
        <strain evidence="3">CL2024</strain>
        <tissue evidence="3">Fresh tender leaves</tissue>
    </source>
</reference>
<evidence type="ECO:0000313" key="3">
    <source>
        <dbReference type="EMBL" id="KAL3755413.1"/>
    </source>
</evidence>
<dbReference type="InterPro" id="IPR004146">
    <property type="entry name" value="DC1"/>
</dbReference>
<dbReference type="Proteomes" id="UP001634007">
    <property type="component" value="Unassembled WGS sequence"/>
</dbReference>
<keyword evidence="1" id="KW-0677">Repeat</keyword>
<dbReference type="SUPFAM" id="SSF57889">
    <property type="entry name" value="Cysteine-rich domain"/>
    <property type="match status" value="2"/>
</dbReference>
<dbReference type="EMBL" id="JBJKBG010000001">
    <property type="protein sequence ID" value="KAL3755413.1"/>
    <property type="molecule type" value="Genomic_DNA"/>
</dbReference>
<protein>
    <recommendedName>
        <fullName evidence="2">DC1 domain-containing protein</fullName>
    </recommendedName>
</protein>
<dbReference type="PANTHER" id="PTHR46288:SF27">
    <property type="entry name" value="CYSTEINE_HISTIDINE-RICH C1 DOMAIN FAMILY PROTEIN"/>
    <property type="match status" value="1"/>
</dbReference>
<dbReference type="PANTHER" id="PTHR46288">
    <property type="entry name" value="PHORBOL-ESTER/DAG-TYPE DOMAIN-CONTAINING PROTEIN"/>
    <property type="match status" value="1"/>
</dbReference>
<dbReference type="Pfam" id="PF03107">
    <property type="entry name" value="C1_2"/>
    <property type="match status" value="2"/>
</dbReference>
<feature type="domain" description="DC1" evidence="2">
    <location>
        <begin position="124"/>
        <end position="171"/>
    </location>
</feature>
<organism evidence="3 4">
    <name type="scientific">Eucalyptus globulus</name>
    <name type="common">Tasmanian blue gum</name>
    <dbReference type="NCBI Taxonomy" id="34317"/>
    <lineage>
        <taxon>Eukaryota</taxon>
        <taxon>Viridiplantae</taxon>
        <taxon>Streptophyta</taxon>
        <taxon>Embryophyta</taxon>
        <taxon>Tracheophyta</taxon>
        <taxon>Spermatophyta</taxon>
        <taxon>Magnoliopsida</taxon>
        <taxon>eudicotyledons</taxon>
        <taxon>Gunneridae</taxon>
        <taxon>Pentapetalae</taxon>
        <taxon>rosids</taxon>
        <taxon>malvids</taxon>
        <taxon>Myrtales</taxon>
        <taxon>Myrtaceae</taxon>
        <taxon>Myrtoideae</taxon>
        <taxon>Eucalypteae</taxon>
        <taxon>Eucalyptus</taxon>
    </lineage>
</organism>
<accession>A0ABD3LVC7</accession>
<evidence type="ECO:0000256" key="1">
    <source>
        <dbReference type="ARBA" id="ARBA00022737"/>
    </source>
</evidence>
<feature type="domain" description="DC1" evidence="2">
    <location>
        <begin position="15"/>
        <end position="61"/>
    </location>
</feature>
<keyword evidence="4" id="KW-1185">Reference proteome</keyword>
<gene>
    <name evidence="3" type="ORF">ACJRO7_002461</name>
</gene>
<proteinExistence type="predicted"/>
<comment type="caution">
    <text evidence="3">The sequence shown here is derived from an EMBL/GenBank/DDBJ whole genome shotgun (WGS) entry which is preliminary data.</text>
</comment>
<evidence type="ECO:0000259" key="2">
    <source>
        <dbReference type="Pfam" id="PF03107"/>
    </source>
</evidence>
<sequence length="204" mass="22483">MNSLNNEARSVLRHFSHEHSLELTSFSGTGTAVCLACNIQLIAGKDYYACRACPFSLHRPCFNMPELVQHPADTGHDPKLLLTPCFQSRACGHQGVGSAYHCHLCQVQYHSLCLFMPLAKWSYCHPHDLHLKFSPPYGNSQGFHCDLCGNPGSGLWLYRCNACEFDIHFSCSTAASAPNAPPNLPQSLQAMGIHMSSITGTQFK</sequence>
<dbReference type="AlphaFoldDB" id="A0ABD3LVC7"/>